<protein>
    <recommendedName>
        <fullName evidence="2">J domain-containing protein</fullName>
    </recommendedName>
</protein>
<dbReference type="OrthoDB" id="10250354at2759"/>
<dbReference type="InterPro" id="IPR001623">
    <property type="entry name" value="DnaJ_domain"/>
</dbReference>
<proteinExistence type="predicted"/>
<evidence type="ECO:0000313" key="4">
    <source>
        <dbReference type="Proteomes" id="UP001165085"/>
    </source>
</evidence>
<feature type="region of interest" description="Disordered" evidence="1">
    <location>
        <begin position="556"/>
        <end position="601"/>
    </location>
</feature>
<dbReference type="AlphaFoldDB" id="A0A9W7BB15"/>
<feature type="domain" description="J" evidence="2">
    <location>
        <begin position="141"/>
        <end position="204"/>
    </location>
</feature>
<dbReference type="InterPro" id="IPR036869">
    <property type="entry name" value="J_dom_sf"/>
</dbReference>
<dbReference type="SUPFAM" id="SSF46565">
    <property type="entry name" value="Chaperone J-domain"/>
    <property type="match status" value="1"/>
</dbReference>
<sequence>MSVEAALASDSGPSKLSVGMLKAHLKENQMSQSGEKQSLWVRCKLLHSVQTRSLRTADGSDPTKLKPAALKKTCAHAGVSPIGSNDELLMGLVDCLLKSHTSTTSTTSTESTSTSTKSTPKPSGPALASAVLSLADTSTFNPIVVLQLSDPSLTPSSPTASLRRSYLKMSLLIHPDRIGREFKDATKAFQVLVEAFERLTSPTELPSDDTSSSSSSSSSKKKKSTPVRISRSNERCHRTPVHCPRCKSQWGNDIEGNPEYFYNIFMQGLKSFHCSTCLLKFGCMSAIHKCPHCKHSFEYDPADYHRTVHCPNQKCKKTFGFYLFHMSDLALRTLHDDVVKARDETLKFAAGMKRRAESARRRNDASEDAQELQQFKLGLANECPLCGVSYKELKDSGISCAEHMLNCNDIEKLQKRKREKQEMRDKKAKREEGEAKQDKAAALASWQFLGSKDEQLYLLGEDELEKVASDRGISTTSKSKSDVIAAIVSGKSTSLVRHDGSPSSSIRKETLPSIETLQRLDLEELRCILAAHGVVGSDGKTKAQLLRMVEGAILDDDDEKGSSGVMLLENGKNGNEREEGSSEDEDDDDDEYNEVEVIDLT</sequence>
<dbReference type="Gene3D" id="1.10.287.110">
    <property type="entry name" value="DnaJ domain"/>
    <property type="match status" value="1"/>
</dbReference>
<feature type="region of interest" description="Disordered" evidence="1">
    <location>
        <begin position="416"/>
        <end position="436"/>
    </location>
</feature>
<evidence type="ECO:0000259" key="2">
    <source>
        <dbReference type="PROSITE" id="PS50076"/>
    </source>
</evidence>
<feature type="compositionally biased region" description="Acidic residues" evidence="1">
    <location>
        <begin position="581"/>
        <end position="601"/>
    </location>
</feature>
<feature type="compositionally biased region" description="Low complexity" evidence="1">
    <location>
        <begin position="103"/>
        <end position="121"/>
    </location>
</feature>
<dbReference type="EMBL" id="BRXY01000293">
    <property type="protein sequence ID" value="GMH84412.1"/>
    <property type="molecule type" value="Genomic_DNA"/>
</dbReference>
<feature type="region of interest" description="Disordered" evidence="1">
    <location>
        <begin position="202"/>
        <end position="233"/>
    </location>
</feature>
<comment type="caution">
    <text evidence="3">The sequence shown here is derived from an EMBL/GenBank/DDBJ whole genome shotgun (WGS) entry which is preliminary data.</text>
</comment>
<dbReference type="PROSITE" id="PS50076">
    <property type="entry name" value="DNAJ_2"/>
    <property type="match status" value="1"/>
</dbReference>
<reference evidence="4" key="1">
    <citation type="journal article" date="2023" name="Commun. Biol.">
        <title>Genome analysis of Parmales, the sister group of diatoms, reveals the evolutionary specialization of diatoms from phago-mixotrophs to photoautotrophs.</title>
        <authorList>
            <person name="Ban H."/>
            <person name="Sato S."/>
            <person name="Yoshikawa S."/>
            <person name="Yamada K."/>
            <person name="Nakamura Y."/>
            <person name="Ichinomiya M."/>
            <person name="Sato N."/>
            <person name="Blanc-Mathieu R."/>
            <person name="Endo H."/>
            <person name="Kuwata A."/>
            <person name="Ogata H."/>
        </authorList>
    </citation>
    <scope>NUCLEOTIDE SEQUENCE [LARGE SCALE GENOMIC DNA]</scope>
    <source>
        <strain evidence="4">NIES 3701</strain>
    </source>
</reference>
<evidence type="ECO:0000313" key="3">
    <source>
        <dbReference type="EMBL" id="GMH84412.1"/>
    </source>
</evidence>
<dbReference type="Proteomes" id="UP001165085">
    <property type="component" value="Unassembled WGS sequence"/>
</dbReference>
<dbReference type="SMART" id="SM00271">
    <property type="entry name" value="DnaJ"/>
    <property type="match status" value="1"/>
</dbReference>
<feature type="region of interest" description="Disordered" evidence="1">
    <location>
        <begin position="103"/>
        <end position="125"/>
    </location>
</feature>
<gene>
    <name evidence="3" type="ORF">TrST_g2113</name>
</gene>
<organism evidence="3 4">
    <name type="scientific">Triparma strigata</name>
    <dbReference type="NCBI Taxonomy" id="1606541"/>
    <lineage>
        <taxon>Eukaryota</taxon>
        <taxon>Sar</taxon>
        <taxon>Stramenopiles</taxon>
        <taxon>Ochrophyta</taxon>
        <taxon>Bolidophyceae</taxon>
        <taxon>Parmales</taxon>
        <taxon>Triparmaceae</taxon>
        <taxon>Triparma</taxon>
    </lineage>
</organism>
<name>A0A9W7BB15_9STRA</name>
<evidence type="ECO:0000256" key="1">
    <source>
        <dbReference type="SAM" id="MobiDB-lite"/>
    </source>
</evidence>
<keyword evidence="4" id="KW-1185">Reference proteome</keyword>
<accession>A0A9W7BB15</accession>